<dbReference type="InterPro" id="IPR011024">
    <property type="entry name" value="G_crystallin-like"/>
</dbReference>
<evidence type="ECO:0000256" key="1">
    <source>
        <dbReference type="SAM" id="MobiDB-lite"/>
    </source>
</evidence>
<feature type="chain" id="PRO_5037527065" description="Beta/gamma crystallin" evidence="2">
    <location>
        <begin position="28"/>
        <end position="141"/>
    </location>
</feature>
<dbReference type="Pfam" id="PF03995">
    <property type="entry name" value="Inhibitor_I36"/>
    <property type="match status" value="1"/>
</dbReference>
<evidence type="ECO:0000256" key="2">
    <source>
        <dbReference type="SAM" id="SignalP"/>
    </source>
</evidence>
<keyword evidence="4" id="KW-1185">Reference proteome</keyword>
<evidence type="ECO:0000313" key="4">
    <source>
        <dbReference type="Proteomes" id="UP000614047"/>
    </source>
</evidence>
<proteinExistence type="predicted"/>
<dbReference type="AlphaFoldDB" id="A0A931DLK6"/>
<accession>A0A931DLK6</accession>
<comment type="caution">
    <text evidence="3">The sequence shown here is derived from an EMBL/GenBank/DDBJ whole genome shotgun (WGS) entry which is preliminary data.</text>
</comment>
<dbReference type="EMBL" id="JADOUA010000001">
    <property type="protein sequence ID" value="MBG6088868.1"/>
    <property type="molecule type" value="Genomic_DNA"/>
</dbReference>
<dbReference type="RefSeq" id="WP_197011543.1">
    <property type="nucleotide sequence ID" value="NZ_BAABES010000005.1"/>
</dbReference>
<evidence type="ECO:0000313" key="3">
    <source>
        <dbReference type="EMBL" id="MBG6088868.1"/>
    </source>
</evidence>
<protein>
    <recommendedName>
        <fullName evidence="5">Beta/gamma crystallin</fullName>
    </recommendedName>
</protein>
<evidence type="ECO:0008006" key="5">
    <source>
        <dbReference type="Google" id="ProtNLM"/>
    </source>
</evidence>
<reference evidence="3" key="1">
    <citation type="submission" date="2020-11" db="EMBL/GenBank/DDBJ databases">
        <title>Sequencing the genomes of 1000 actinobacteria strains.</title>
        <authorList>
            <person name="Klenk H.-P."/>
        </authorList>
    </citation>
    <scope>NUCLEOTIDE SEQUENCE</scope>
    <source>
        <strain evidence="3">DSM 43175</strain>
    </source>
</reference>
<keyword evidence="2" id="KW-0732">Signal</keyword>
<name>A0A931DLK6_9ACTN</name>
<dbReference type="Proteomes" id="UP000614047">
    <property type="component" value="Unassembled WGS sequence"/>
</dbReference>
<organism evidence="3 4">
    <name type="scientific">Actinomadura viridis</name>
    <dbReference type="NCBI Taxonomy" id="58110"/>
    <lineage>
        <taxon>Bacteria</taxon>
        <taxon>Bacillati</taxon>
        <taxon>Actinomycetota</taxon>
        <taxon>Actinomycetes</taxon>
        <taxon>Streptosporangiales</taxon>
        <taxon>Thermomonosporaceae</taxon>
        <taxon>Actinomadura</taxon>
    </lineage>
</organism>
<feature type="signal peptide" evidence="2">
    <location>
        <begin position="1"/>
        <end position="27"/>
    </location>
</feature>
<sequence>MFQVMRMGAVASIGATLALASAGTAHAVESSAAPAICGINRVAVYQKTNFRGQYLCIAGNIKKLADFRWPNGAKLNDSISSIQVPSRCWVTLYRYKNYKGDKSTWKRTGNSGPLREDRNLSNNKVGDNRTSSLKSGCTFDA</sequence>
<gene>
    <name evidence="3" type="ORF">IW256_002981</name>
</gene>
<dbReference type="SUPFAM" id="SSF49695">
    <property type="entry name" value="gamma-Crystallin-like"/>
    <property type="match status" value="1"/>
</dbReference>
<feature type="compositionally biased region" description="Polar residues" evidence="1">
    <location>
        <begin position="120"/>
        <end position="135"/>
    </location>
</feature>
<dbReference type="Gene3D" id="2.60.20.10">
    <property type="entry name" value="Crystallins"/>
    <property type="match status" value="1"/>
</dbReference>
<feature type="region of interest" description="Disordered" evidence="1">
    <location>
        <begin position="102"/>
        <end position="141"/>
    </location>
</feature>